<comment type="cofactor">
    <cofactor evidence="19">
        <name>FAD</name>
        <dbReference type="ChEBI" id="CHEBI:57692"/>
    </cofactor>
    <text evidence="19">Binds 1 FAD per monomer.</text>
</comment>
<feature type="domain" description="Flavodoxin-like" evidence="22">
    <location>
        <begin position="65"/>
        <end position="228"/>
    </location>
</feature>
<comment type="function">
    <text evidence="19">This enzyme is required for electron transfer from NADP to cytochrome P450 in microsomes. It can also provide electron transfer to heme oxygenase and cytochrome B5. Involved in ergosterol biosynthesis.</text>
</comment>
<evidence type="ECO:0000256" key="10">
    <source>
        <dbReference type="ARBA" id="ARBA00022955"/>
    </source>
</evidence>
<dbReference type="GO" id="GO:0005829">
    <property type="term" value="C:cytosol"/>
    <property type="evidence" value="ECO:0007669"/>
    <property type="project" value="TreeGrafter"/>
</dbReference>
<dbReference type="InterPro" id="IPR008254">
    <property type="entry name" value="Flavodoxin/NO_synth"/>
</dbReference>
<dbReference type="SUPFAM" id="SSF52218">
    <property type="entry name" value="Flavoproteins"/>
    <property type="match status" value="1"/>
</dbReference>
<comment type="subcellular location">
    <subcellularLocation>
        <location evidence="19">Endoplasmic reticulum membrane</location>
        <topology evidence="19">Single-pass membrane protein</topology>
        <orientation evidence="19">Cytoplasmic side</orientation>
    </subcellularLocation>
    <subcellularLocation>
        <location evidence="19">Mitochondrion outer membrane</location>
        <topology evidence="19">Single-pass membrane protein</topology>
        <orientation evidence="19">Cytoplasmic side</orientation>
    </subcellularLocation>
    <subcellularLocation>
        <location evidence="19">Cell membrane</location>
        <topology evidence="19">Single-pass membrane protein</topology>
        <orientation evidence="19">Cytoplasmic side</orientation>
    </subcellularLocation>
</comment>
<dbReference type="InterPro" id="IPR003097">
    <property type="entry name" value="CysJ-like_FAD-binding"/>
</dbReference>
<dbReference type="AlphaFoldDB" id="A0AAD4QMN2"/>
<evidence type="ECO:0000256" key="17">
    <source>
        <dbReference type="ARBA" id="ARBA00023166"/>
    </source>
</evidence>
<evidence type="ECO:0000256" key="8">
    <source>
        <dbReference type="ARBA" id="ARBA00022827"/>
    </source>
</evidence>
<evidence type="ECO:0000256" key="2">
    <source>
        <dbReference type="ARBA" id="ARBA00022516"/>
    </source>
</evidence>
<feature type="binding site" evidence="19">
    <location>
        <position position="462"/>
    </location>
    <ligand>
        <name>FAD</name>
        <dbReference type="ChEBI" id="CHEBI:57692"/>
    </ligand>
</feature>
<evidence type="ECO:0000259" key="23">
    <source>
        <dbReference type="PROSITE" id="PS51384"/>
    </source>
</evidence>
<keyword evidence="3 19" id="KW-0285">Flavoprotein</keyword>
<evidence type="ECO:0000256" key="1">
    <source>
        <dbReference type="ARBA" id="ARBA00022475"/>
    </source>
</evidence>
<dbReference type="GO" id="GO:0010181">
    <property type="term" value="F:FMN binding"/>
    <property type="evidence" value="ECO:0007669"/>
    <property type="project" value="UniProtKB-UniRule"/>
</dbReference>
<evidence type="ECO:0000256" key="4">
    <source>
        <dbReference type="ARBA" id="ARBA00022643"/>
    </source>
</evidence>
<keyword evidence="12 19" id="KW-0560">Oxidoreductase</keyword>
<feature type="binding site" evidence="19">
    <location>
        <position position="192"/>
    </location>
    <ligand>
        <name>FMN</name>
        <dbReference type="ChEBI" id="CHEBI:58210"/>
    </ligand>
</feature>
<evidence type="ECO:0000256" key="19">
    <source>
        <dbReference type="HAMAP-Rule" id="MF_03212"/>
    </source>
</evidence>
<dbReference type="PANTHER" id="PTHR19384">
    <property type="entry name" value="NITRIC OXIDE SYNTHASE-RELATED"/>
    <property type="match status" value="1"/>
</dbReference>
<dbReference type="PROSITE" id="PS50902">
    <property type="entry name" value="FLAVODOXIN_LIKE"/>
    <property type="match status" value="1"/>
</dbReference>
<dbReference type="Pfam" id="PF00667">
    <property type="entry name" value="FAD_binding_1"/>
    <property type="match status" value="1"/>
</dbReference>
<feature type="binding site" evidence="19">
    <location>
        <begin position="438"/>
        <end position="441"/>
    </location>
    <ligand>
        <name>FAD</name>
        <dbReference type="ChEBI" id="CHEBI:57692"/>
    </ligand>
</feature>
<feature type="binding site" evidence="19">
    <location>
        <begin position="164"/>
        <end position="173"/>
    </location>
    <ligand>
        <name>FMN</name>
        <dbReference type="ChEBI" id="CHEBI:58210"/>
    </ligand>
</feature>
<organism evidence="24 25">
    <name type="scientific">Multifurca ochricompacta</name>
    <dbReference type="NCBI Taxonomy" id="376703"/>
    <lineage>
        <taxon>Eukaryota</taxon>
        <taxon>Fungi</taxon>
        <taxon>Dikarya</taxon>
        <taxon>Basidiomycota</taxon>
        <taxon>Agaricomycotina</taxon>
        <taxon>Agaricomycetes</taxon>
        <taxon>Russulales</taxon>
        <taxon>Russulaceae</taxon>
        <taxon>Multifurca</taxon>
    </lineage>
</organism>
<evidence type="ECO:0000256" key="15">
    <source>
        <dbReference type="ARBA" id="ARBA00023128"/>
    </source>
</evidence>
<feature type="binding site" evidence="19">
    <location>
        <begin position="636"/>
        <end position="640"/>
    </location>
    <ligand>
        <name>NADP(+)</name>
        <dbReference type="ChEBI" id="CHEBI:58349"/>
    </ligand>
</feature>
<dbReference type="PANTHER" id="PTHR19384:SF17">
    <property type="entry name" value="NADPH--CYTOCHROME P450 REDUCTASE"/>
    <property type="match status" value="1"/>
</dbReference>
<keyword evidence="10 19" id="KW-0752">Steroid biosynthesis</keyword>
<evidence type="ECO:0000256" key="18">
    <source>
        <dbReference type="ARBA" id="ARBA00023221"/>
    </source>
</evidence>
<keyword evidence="14 19" id="KW-0443">Lipid metabolism</keyword>
<comment type="caution">
    <text evidence="24">The sequence shown here is derived from an EMBL/GenBank/DDBJ whole genome shotgun (WGS) entry which is preliminary data.</text>
</comment>
<dbReference type="Pfam" id="PF00258">
    <property type="entry name" value="Flavodoxin_1"/>
    <property type="match status" value="1"/>
</dbReference>
<keyword evidence="18 19" id="KW-0753">Steroid metabolism</keyword>
<evidence type="ECO:0000256" key="16">
    <source>
        <dbReference type="ARBA" id="ARBA00023136"/>
    </source>
</evidence>
<dbReference type="SUPFAM" id="SSF52343">
    <property type="entry name" value="Ferredoxin reductase-like, C-terminal NADP-linked domain"/>
    <property type="match status" value="1"/>
</dbReference>
<dbReference type="Gene3D" id="2.40.30.10">
    <property type="entry name" value="Translation factors"/>
    <property type="match status" value="1"/>
</dbReference>
<reference evidence="24" key="1">
    <citation type="journal article" date="2022" name="New Phytol.">
        <title>Evolutionary transition to the ectomycorrhizal habit in the genomes of a hyperdiverse lineage of mushroom-forming fungi.</title>
        <authorList>
            <person name="Looney B."/>
            <person name="Miyauchi S."/>
            <person name="Morin E."/>
            <person name="Drula E."/>
            <person name="Courty P.E."/>
            <person name="Kohler A."/>
            <person name="Kuo A."/>
            <person name="LaButti K."/>
            <person name="Pangilinan J."/>
            <person name="Lipzen A."/>
            <person name="Riley R."/>
            <person name="Andreopoulos W."/>
            <person name="He G."/>
            <person name="Johnson J."/>
            <person name="Nolan M."/>
            <person name="Tritt A."/>
            <person name="Barry K.W."/>
            <person name="Grigoriev I.V."/>
            <person name="Nagy L.G."/>
            <person name="Hibbett D."/>
            <person name="Henrissat B."/>
            <person name="Matheny P.B."/>
            <person name="Labbe J."/>
            <person name="Martin F.M."/>
        </authorList>
    </citation>
    <scope>NUCLEOTIDE SEQUENCE</scope>
    <source>
        <strain evidence="24">BPL690</strain>
    </source>
</reference>
<dbReference type="PIRSF" id="PIRSF000208">
    <property type="entry name" value="P450R"/>
    <property type="match status" value="1"/>
</dbReference>
<dbReference type="InterPro" id="IPR001433">
    <property type="entry name" value="OxRdtase_FAD/NAD-bd"/>
</dbReference>
<dbReference type="InterPro" id="IPR023208">
    <property type="entry name" value="P450R"/>
</dbReference>
<dbReference type="PRINTS" id="PR00369">
    <property type="entry name" value="FLAVODOXIN"/>
</dbReference>
<evidence type="ECO:0000259" key="22">
    <source>
        <dbReference type="PROSITE" id="PS50902"/>
    </source>
</evidence>
<comment type="similarity">
    <text evidence="19">Belongs to the NADPH--cytochrome P450 reductase family.</text>
</comment>
<evidence type="ECO:0000313" key="24">
    <source>
        <dbReference type="EMBL" id="KAI0304400.1"/>
    </source>
</evidence>
<evidence type="ECO:0000256" key="5">
    <source>
        <dbReference type="ARBA" id="ARBA00022692"/>
    </source>
</evidence>
<dbReference type="GO" id="GO:0050661">
    <property type="term" value="F:NADP binding"/>
    <property type="evidence" value="ECO:0007669"/>
    <property type="project" value="UniProtKB-UniRule"/>
</dbReference>
<feature type="binding site" evidence="19">
    <location>
        <begin position="71"/>
        <end position="76"/>
    </location>
    <ligand>
        <name>FMN</name>
        <dbReference type="ChEBI" id="CHEBI:58210"/>
    </ligand>
</feature>
<evidence type="ECO:0000256" key="9">
    <source>
        <dbReference type="ARBA" id="ARBA00022857"/>
    </source>
</evidence>
<keyword evidence="8 19" id="KW-0274">FAD</keyword>
<evidence type="ECO:0000256" key="21">
    <source>
        <dbReference type="SAM" id="MobiDB-lite"/>
    </source>
</evidence>
<keyword evidence="11" id="KW-1133">Transmembrane helix</keyword>
<evidence type="ECO:0000256" key="11">
    <source>
        <dbReference type="ARBA" id="ARBA00022989"/>
    </source>
</evidence>
<feature type="binding site" evidence="19">
    <location>
        <position position="712"/>
    </location>
    <ligand>
        <name>FAD</name>
        <dbReference type="ChEBI" id="CHEBI:57692"/>
    </ligand>
</feature>
<dbReference type="SUPFAM" id="SSF63380">
    <property type="entry name" value="Riboflavin synthase domain-like"/>
    <property type="match status" value="1"/>
</dbReference>
<accession>A0AAD4QMN2</accession>
<dbReference type="PRINTS" id="PR00371">
    <property type="entry name" value="FPNCR"/>
</dbReference>
<gene>
    <name evidence="24" type="ORF">B0F90DRAFT_1809229</name>
</gene>
<dbReference type="HAMAP" id="MF_03212">
    <property type="entry name" value="NCPR"/>
    <property type="match status" value="1"/>
</dbReference>
<feature type="binding site" evidence="19">
    <location>
        <begin position="625"/>
        <end position="626"/>
    </location>
    <ligand>
        <name>NADP(+)</name>
        <dbReference type="ChEBI" id="CHEBI:58349"/>
    </ligand>
</feature>
<dbReference type="CDD" id="cd06204">
    <property type="entry name" value="CYPOR"/>
    <property type="match status" value="1"/>
</dbReference>
<keyword evidence="9 19" id="KW-0521">NADP</keyword>
<evidence type="ECO:0000256" key="3">
    <source>
        <dbReference type="ARBA" id="ARBA00022630"/>
    </source>
</evidence>
<feature type="domain" description="FAD-binding FR-type" evidence="23">
    <location>
        <begin position="251"/>
        <end position="523"/>
    </location>
</feature>
<keyword evidence="7 19" id="KW-0256">Endoplasmic reticulum</keyword>
<keyword evidence="16 19" id="KW-0472">Membrane</keyword>
<dbReference type="GO" id="GO:0005741">
    <property type="term" value="C:mitochondrial outer membrane"/>
    <property type="evidence" value="ECO:0007669"/>
    <property type="project" value="UniProtKB-SubCell"/>
</dbReference>
<dbReference type="FunFam" id="3.40.50.80:FF:000018">
    <property type="entry name" value="NADPH--cytochrome P450 reductase"/>
    <property type="match status" value="1"/>
</dbReference>
<evidence type="ECO:0000256" key="13">
    <source>
        <dbReference type="ARBA" id="ARBA00023011"/>
    </source>
</evidence>
<dbReference type="PROSITE" id="PS51384">
    <property type="entry name" value="FAD_FR"/>
    <property type="match status" value="1"/>
</dbReference>
<dbReference type="Gene3D" id="1.20.990.10">
    <property type="entry name" value="NADPH-cytochrome p450 Reductase, Chain A, domain 3"/>
    <property type="match status" value="1"/>
</dbReference>
<feature type="binding site" evidence="19">
    <location>
        <begin position="456"/>
        <end position="458"/>
    </location>
    <ligand>
        <name>FAD</name>
        <dbReference type="ChEBI" id="CHEBI:57692"/>
    </ligand>
</feature>
<dbReference type="Gene3D" id="3.40.50.360">
    <property type="match status" value="1"/>
</dbReference>
<evidence type="ECO:0000256" key="14">
    <source>
        <dbReference type="ARBA" id="ARBA00023098"/>
    </source>
</evidence>
<keyword evidence="6 19" id="KW-1000">Mitochondrion outer membrane</keyword>
<dbReference type="FunFam" id="2.40.30.10:FF:000100">
    <property type="entry name" value="NADPH--cytochrome P450 reductase"/>
    <property type="match status" value="1"/>
</dbReference>
<name>A0AAD4QMN2_9AGAM</name>
<sequence length="713" mass="78908">MAIAISPDILVLVLGIVLAALYLFRDQLFASSSTPKSTTLPSKEASSNGNPRDFVAKMKAGKKRLVIFYGSQTGTAEEYAIRIAKEAKSKFGLASLVCDPEEYDFENLDQIPEDCAAIFVMATYGEGEPTDNAVQLMQNLSDESFEFSQGQHRLDGLKYVVFGLGNRTYEHYNVISKQVDEHLTKMGATRIDYLEWKDGMWETFARIMNVEEGQGGDTATSPYLKSRIPSRREGELSARALTRSKGIHDAKNPYASPISVSRELFQNTQNRNCVHVELGIEGSGITYQHGDHVGVWPSNPDIEVERLLCALGLSEKRDTVIGIESLDPALAKVPFPVPTTYATVLRHYIDISAVAGRQILGVLAKYAPKPEAEAYLRNLNTRKEEYHAIVTEGCLKLGELLQLAAGNDINVVPTTQNTTAWNIPFDIIVSSITRLQPRYYSISSSPKLNPHSIHVTCVVLKYESAGSRISPRAIFGVGSNFLLNLNYAANGETAPLVSEGTEPATTLFPAYAIEGPRGAHHEGSVYKAPIHVRRSTFRLPTNPKSPIIMIGPGTGVAPFRGFVQERVALARRSIEKNGPDALNDWGNIYLFYGCRREDEDFLYKEEWPEYVKELQGKFTLRTAFSRQQPYKPDGGKIYVQDLIWESRAQVADAILNGKGYVYICGDAKNMSKSVEETLARILGEAKGGSAEVEGAAEIKLLKERSRLMLDVWS</sequence>
<keyword evidence="5" id="KW-0812">Transmembrane</keyword>
<evidence type="ECO:0000256" key="6">
    <source>
        <dbReference type="ARBA" id="ARBA00022787"/>
    </source>
</evidence>
<feature type="compositionally biased region" description="Low complexity" evidence="21">
    <location>
        <begin position="32"/>
        <end position="43"/>
    </location>
</feature>
<dbReference type="GO" id="GO:0006696">
    <property type="term" value="P:ergosterol biosynthetic process"/>
    <property type="evidence" value="ECO:0007669"/>
    <property type="project" value="UniProtKB-UniRule"/>
</dbReference>
<feature type="binding site" evidence="19">
    <location>
        <position position="271"/>
    </location>
    <ligand>
        <name>NADP(+)</name>
        <dbReference type="ChEBI" id="CHEBI:58349"/>
    </ligand>
</feature>
<dbReference type="InterPro" id="IPR023173">
    <property type="entry name" value="NADPH_Cyt_P450_Rdtase_alpha"/>
</dbReference>
<dbReference type="GO" id="GO:0005789">
    <property type="term" value="C:endoplasmic reticulum membrane"/>
    <property type="evidence" value="ECO:0007669"/>
    <property type="project" value="UniProtKB-SubCell"/>
</dbReference>
<keyword evidence="15 19" id="KW-0496">Mitochondrion</keyword>
<keyword evidence="17 19" id="KW-1207">Sterol metabolism</keyword>
<evidence type="ECO:0000256" key="12">
    <source>
        <dbReference type="ARBA" id="ARBA00023002"/>
    </source>
</evidence>
<evidence type="ECO:0000256" key="20">
    <source>
        <dbReference type="PIRNR" id="PIRNR000208"/>
    </source>
</evidence>
<dbReference type="InterPro" id="IPR017927">
    <property type="entry name" value="FAD-bd_FR_type"/>
</dbReference>
<dbReference type="InterPro" id="IPR039261">
    <property type="entry name" value="FNR_nucleotide-bd"/>
</dbReference>
<feature type="binding site" evidence="19">
    <location>
        <begin position="122"/>
        <end position="125"/>
    </location>
    <ligand>
        <name>FMN</name>
        <dbReference type="ChEBI" id="CHEBI:58210"/>
    </ligand>
</feature>
<keyword evidence="4 19" id="KW-0288">FMN</keyword>
<comment type="catalytic activity">
    <reaction evidence="19 20">
        <text>2 oxidized [cytochrome P450] + NADPH = 2 reduced [cytochrome P450] + NADP(+) + H(+)</text>
        <dbReference type="Rhea" id="RHEA:24040"/>
        <dbReference type="Rhea" id="RHEA-COMP:14627"/>
        <dbReference type="Rhea" id="RHEA-COMP:14628"/>
        <dbReference type="ChEBI" id="CHEBI:15378"/>
        <dbReference type="ChEBI" id="CHEBI:55376"/>
        <dbReference type="ChEBI" id="CHEBI:57783"/>
        <dbReference type="ChEBI" id="CHEBI:58349"/>
        <dbReference type="ChEBI" id="CHEBI:60344"/>
        <dbReference type="EC" id="1.6.2.4"/>
    </reaction>
</comment>
<keyword evidence="1 19" id="KW-1003">Cell membrane</keyword>
<proteinExistence type="inferred from homology"/>
<comment type="similarity">
    <text evidence="19 20">In the C-terminal section; belongs to the flavoprotein pyridine nucleotide cytochrome reductase family.</text>
</comment>
<dbReference type="InterPro" id="IPR001094">
    <property type="entry name" value="Flavdoxin-like"/>
</dbReference>
<comment type="caution">
    <text evidence="19">Lacks conserved residue(s) required for the propagation of feature annotation.</text>
</comment>
<keyword evidence="25" id="KW-1185">Reference proteome</keyword>
<dbReference type="InterPro" id="IPR029039">
    <property type="entry name" value="Flavoprotein-like_sf"/>
</dbReference>
<feature type="region of interest" description="Disordered" evidence="21">
    <location>
        <begin position="32"/>
        <end position="51"/>
    </location>
</feature>
<keyword evidence="2 19" id="KW-0444">Lipid biosynthesis</keyword>
<comment type="cofactor">
    <cofactor evidence="19">
        <name>FMN</name>
        <dbReference type="ChEBI" id="CHEBI:58210"/>
    </cofactor>
    <text evidence="19">Binds 1 FMN per monomer.</text>
</comment>
<dbReference type="EC" id="1.6.2.4" evidence="19 20"/>
<dbReference type="Gene3D" id="3.40.50.80">
    <property type="entry name" value="Nucleotide-binding domain of ferredoxin-NADP reductase (FNR) module"/>
    <property type="match status" value="1"/>
</dbReference>
<dbReference type="Pfam" id="PF00175">
    <property type="entry name" value="NAD_binding_1"/>
    <property type="match status" value="1"/>
</dbReference>
<dbReference type="Proteomes" id="UP001203297">
    <property type="component" value="Unassembled WGS sequence"/>
</dbReference>
<protein>
    <recommendedName>
        <fullName evidence="19 20">NADPH--cytochrome P450 reductase</fullName>
        <shortName evidence="19">CPR</shortName>
        <shortName evidence="19">P450R</shortName>
        <ecNumber evidence="19 20">1.6.2.4</ecNumber>
    </recommendedName>
</protein>
<feature type="binding site" evidence="19">
    <location>
        <position position="554"/>
    </location>
    <ligand>
        <name>NADP(+)</name>
        <dbReference type="ChEBI" id="CHEBI:58349"/>
    </ligand>
</feature>
<dbReference type="GO" id="GO:0050660">
    <property type="term" value="F:flavin adenine dinucleotide binding"/>
    <property type="evidence" value="ECO:0007669"/>
    <property type="project" value="UniProtKB-UniRule"/>
</dbReference>
<keyword evidence="13 19" id="KW-0756">Sterol biosynthesis</keyword>
<feature type="binding site" evidence="19">
    <location>
        <begin position="476"/>
        <end position="479"/>
    </location>
    <ligand>
        <name>FAD</name>
        <dbReference type="ChEBI" id="CHEBI:57692"/>
    </ligand>
</feature>
<comment type="similarity">
    <text evidence="19">In the N-terminal section; belongs to the flavodoxin family.</text>
</comment>
<dbReference type="InterPro" id="IPR001709">
    <property type="entry name" value="Flavoprot_Pyr_Nucl_cyt_Rdtase"/>
</dbReference>
<evidence type="ECO:0000256" key="7">
    <source>
        <dbReference type="ARBA" id="ARBA00022824"/>
    </source>
</evidence>
<dbReference type="GO" id="GO:0003958">
    <property type="term" value="F:NADPH-hemoprotein reductase activity"/>
    <property type="evidence" value="ECO:0007669"/>
    <property type="project" value="UniProtKB-UniRule"/>
</dbReference>
<dbReference type="GO" id="GO:0005886">
    <property type="term" value="C:plasma membrane"/>
    <property type="evidence" value="ECO:0007669"/>
    <property type="project" value="UniProtKB-SubCell"/>
</dbReference>
<dbReference type="EMBL" id="WTXG01000007">
    <property type="protein sequence ID" value="KAI0304400.1"/>
    <property type="molecule type" value="Genomic_DNA"/>
</dbReference>
<dbReference type="InterPro" id="IPR017938">
    <property type="entry name" value="Riboflavin_synthase-like_b-brl"/>
</dbReference>
<evidence type="ECO:0000313" key="25">
    <source>
        <dbReference type="Proteomes" id="UP001203297"/>
    </source>
</evidence>